<feature type="region of interest" description="Disordered" evidence="1">
    <location>
        <begin position="73"/>
        <end position="173"/>
    </location>
</feature>
<name>A0A6J4QW25_9ACTN</name>
<gene>
    <name evidence="2" type="ORF">AVDCRST_MAG25-222</name>
</gene>
<feature type="non-terminal residue" evidence="2">
    <location>
        <position position="318"/>
    </location>
</feature>
<feature type="region of interest" description="Disordered" evidence="1">
    <location>
        <begin position="202"/>
        <end position="318"/>
    </location>
</feature>
<protein>
    <submittedName>
        <fullName evidence="2">Diguanylate cyclase/phosphodiesterase (GGDEF &amp; EAL domains) with PAS/PAC sensor(S)</fullName>
    </submittedName>
</protein>
<feature type="compositionally biased region" description="Low complexity" evidence="1">
    <location>
        <begin position="73"/>
        <end position="91"/>
    </location>
</feature>
<feature type="region of interest" description="Disordered" evidence="1">
    <location>
        <begin position="1"/>
        <end position="52"/>
    </location>
</feature>
<feature type="compositionally biased region" description="Basic residues" evidence="1">
    <location>
        <begin position="218"/>
        <end position="249"/>
    </location>
</feature>
<accession>A0A6J4QW25</accession>
<feature type="compositionally biased region" description="Basic and acidic residues" evidence="1">
    <location>
        <begin position="250"/>
        <end position="260"/>
    </location>
</feature>
<dbReference type="AlphaFoldDB" id="A0A6J4QW25"/>
<reference evidence="2" key="1">
    <citation type="submission" date="2020-02" db="EMBL/GenBank/DDBJ databases">
        <authorList>
            <person name="Meier V. D."/>
        </authorList>
    </citation>
    <scope>NUCLEOTIDE SEQUENCE</scope>
    <source>
        <strain evidence="2">AVDCRST_MAG25</strain>
    </source>
</reference>
<feature type="compositionally biased region" description="Basic and acidic residues" evidence="1">
    <location>
        <begin position="280"/>
        <end position="289"/>
    </location>
</feature>
<evidence type="ECO:0000256" key="1">
    <source>
        <dbReference type="SAM" id="MobiDB-lite"/>
    </source>
</evidence>
<organism evidence="2">
    <name type="scientific">uncultured Rubrobacteraceae bacterium</name>
    <dbReference type="NCBI Taxonomy" id="349277"/>
    <lineage>
        <taxon>Bacteria</taxon>
        <taxon>Bacillati</taxon>
        <taxon>Actinomycetota</taxon>
        <taxon>Rubrobacteria</taxon>
        <taxon>Rubrobacterales</taxon>
        <taxon>Rubrobacteraceae</taxon>
        <taxon>environmental samples</taxon>
    </lineage>
</organism>
<sequence length="318" mass="35432">AGAYSRRRRGLPHDPAPGRGEVGTRVHRGLRRSGGLGDLPGEPQRRRGYKRLDDAGARRARLLREGAQLHRQARRLPLLHLPHGPRRQGAPPRRHERRRRRLPIEAPRPRGARGATDGRWPRNVLAPPAQQPEEGAGEAELGTLQAGPSRPADEARQQAPAAGGPRDHARPGRALRPQLLGYPLRHRLLQALQRHIRASNWRRRAPEGGGGSDADFARRRHLLPLRRRGVSRHPPRANRRIGHGRRRAPEKRGGGARDTARSLAVRRRHGELRPLGPRLRRPEEDDGRALEGGGHRPLQGQGKGQEQRRGTQRSGSAV</sequence>
<proteinExistence type="predicted"/>
<feature type="compositionally biased region" description="Basic residues" evidence="1">
    <location>
        <begin position="1"/>
        <end position="10"/>
    </location>
</feature>
<feature type="compositionally biased region" description="Basic residues" evidence="1">
    <location>
        <begin position="92"/>
        <end position="101"/>
    </location>
</feature>
<dbReference type="EMBL" id="CADCVI010000017">
    <property type="protein sequence ID" value="CAA9456790.1"/>
    <property type="molecule type" value="Genomic_DNA"/>
</dbReference>
<feature type="non-terminal residue" evidence="2">
    <location>
        <position position="1"/>
    </location>
</feature>
<evidence type="ECO:0000313" key="2">
    <source>
        <dbReference type="EMBL" id="CAA9456790.1"/>
    </source>
</evidence>
<feature type="compositionally biased region" description="Low complexity" evidence="1">
    <location>
        <begin position="125"/>
        <end position="147"/>
    </location>
</feature>